<dbReference type="EMBL" id="SHKR01000012">
    <property type="protein sequence ID" value="RZU16001.1"/>
    <property type="molecule type" value="Genomic_DNA"/>
</dbReference>
<dbReference type="InterPro" id="IPR018721">
    <property type="entry name" value="DUF2252"/>
</dbReference>
<dbReference type="InterPro" id="IPR011009">
    <property type="entry name" value="Kinase-like_dom_sf"/>
</dbReference>
<dbReference type="AlphaFoldDB" id="A0A4Q7WZM5"/>
<dbReference type="OrthoDB" id="1491115at2"/>
<name>A0A4Q7WZM5_9ACTN</name>
<protein>
    <submittedName>
        <fullName evidence="1">Uncharacterized protein DUF2252</fullName>
    </submittedName>
</protein>
<gene>
    <name evidence="1" type="ORF">EV645_3543</name>
</gene>
<keyword evidence="2" id="KW-1185">Reference proteome</keyword>
<dbReference type="Pfam" id="PF10009">
    <property type="entry name" value="DUF2252"/>
    <property type="match status" value="1"/>
</dbReference>
<accession>A0A4Q7WZM5</accession>
<dbReference type="RefSeq" id="WP_130444948.1">
    <property type="nucleotide sequence ID" value="NZ_SHKR01000012.1"/>
</dbReference>
<dbReference type="SUPFAM" id="SSF56112">
    <property type="entry name" value="Protein kinase-like (PK-like)"/>
    <property type="match status" value="1"/>
</dbReference>
<evidence type="ECO:0000313" key="2">
    <source>
        <dbReference type="Proteomes" id="UP000292027"/>
    </source>
</evidence>
<dbReference type="PANTHER" id="PTHR39441">
    <property type="entry name" value="DUF2252 DOMAIN-CONTAINING PROTEIN"/>
    <property type="match status" value="1"/>
</dbReference>
<sequence length="345" mass="37972">MTADPVAATAAYERWLADRIPVVPEDLELKHRELAADPLRFLRGTYYLWLERVTELAPYVLDGPQVPAVGDLHVQNFGTWLDHRGVRRWGVNDLDELAWGSPALDLLRLAVSAVLTPQVSISPKRICRLLLDTWSMAKPGRAVDLADPGAEHLRALVPKETDADRYYGKLREGAPADPSVLPAGVQAAVKIDNASWHHRQAGTGSLGHPRMVAVGKDIAREVKVVGPPTAGYVPIGAQSDDLLYGRVLSAIRGPYPMRRIDGWQLRALSPDVERITIESLRPKAVELVLTSMARAAVDVHGVIPHHLHDARGHVETLPPTWLLDATRQLTDDTKSRYDEYAASSS</sequence>
<proteinExistence type="predicted"/>
<dbReference type="PANTHER" id="PTHR39441:SF1">
    <property type="entry name" value="DUF2252 DOMAIN-CONTAINING PROTEIN"/>
    <property type="match status" value="1"/>
</dbReference>
<organism evidence="1 2">
    <name type="scientific">Kribbella rubisoli</name>
    <dbReference type="NCBI Taxonomy" id="3075929"/>
    <lineage>
        <taxon>Bacteria</taxon>
        <taxon>Bacillati</taxon>
        <taxon>Actinomycetota</taxon>
        <taxon>Actinomycetes</taxon>
        <taxon>Propionibacteriales</taxon>
        <taxon>Kribbellaceae</taxon>
        <taxon>Kribbella</taxon>
    </lineage>
</organism>
<comment type="caution">
    <text evidence="1">The sequence shown here is derived from an EMBL/GenBank/DDBJ whole genome shotgun (WGS) entry which is preliminary data.</text>
</comment>
<evidence type="ECO:0000313" key="1">
    <source>
        <dbReference type="EMBL" id="RZU16001.1"/>
    </source>
</evidence>
<dbReference type="Proteomes" id="UP000292027">
    <property type="component" value="Unassembled WGS sequence"/>
</dbReference>
<reference evidence="1 2" key="1">
    <citation type="journal article" date="2015" name="Stand. Genomic Sci.">
        <title>Genomic Encyclopedia of Bacterial and Archaeal Type Strains, Phase III: the genomes of soil and plant-associated and newly described type strains.</title>
        <authorList>
            <person name="Whitman W.B."/>
            <person name="Woyke T."/>
            <person name="Klenk H.P."/>
            <person name="Zhou Y."/>
            <person name="Lilburn T.G."/>
            <person name="Beck B.J."/>
            <person name="De Vos P."/>
            <person name="Vandamme P."/>
            <person name="Eisen J.A."/>
            <person name="Garrity G."/>
            <person name="Hugenholtz P."/>
            <person name="Kyrpides N.C."/>
        </authorList>
    </citation>
    <scope>NUCLEOTIDE SEQUENCE [LARGE SCALE GENOMIC DNA]</scope>
    <source>
        <strain evidence="1 2">VKM Ac-2540</strain>
    </source>
</reference>